<dbReference type="HOGENOM" id="CLU_2831337_0_0_1"/>
<organism evidence="1">
    <name type="scientific">Gaeumannomyces tritici (strain R3-111a-1)</name>
    <name type="common">Wheat and barley take-all root rot fungus</name>
    <name type="synonym">Gaeumannomyces graminis var. tritici</name>
    <dbReference type="NCBI Taxonomy" id="644352"/>
    <lineage>
        <taxon>Eukaryota</taxon>
        <taxon>Fungi</taxon>
        <taxon>Dikarya</taxon>
        <taxon>Ascomycota</taxon>
        <taxon>Pezizomycotina</taxon>
        <taxon>Sordariomycetes</taxon>
        <taxon>Sordariomycetidae</taxon>
        <taxon>Magnaporthales</taxon>
        <taxon>Magnaporthaceae</taxon>
        <taxon>Gaeumannomyces</taxon>
    </lineage>
</organism>
<reference evidence="1" key="3">
    <citation type="submission" date="2010-09" db="EMBL/GenBank/DDBJ databases">
        <title>Annotation of Gaeumannomyces graminis var. tritici R3-111a-1.</title>
        <authorList>
            <consortium name="The Broad Institute Genome Sequencing Platform"/>
            <person name="Ma L.-J."/>
            <person name="Dead R."/>
            <person name="Young S.K."/>
            <person name="Zeng Q."/>
            <person name="Gargeya S."/>
            <person name="Fitzgerald M."/>
            <person name="Haas B."/>
            <person name="Abouelleil A."/>
            <person name="Alvarado L."/>
            <person name="Arachchi H.M."/>
            <person name="Berlin A."/>
            <person name="Brown A."/>
            <person name="Chapman S.B."/>
            <person name="Chen Z."/>
            <person name="Dunbar C."/>
            <person name="Freedman E."/>
            <person name="Gearin G."/>
            <person name="Gellesch M."/>
            <person name="Goldberg J."/>
            <person name="Griggs A."/>
            <person name="Gujja S."/>
            <person name="Heiman D."/>
            <person name="Howarth C."/>
            <person name="Larson L."/>
            <person name="Lui A."/>
            <person name="MacDonald P.J.P."/>
            <person name="Mehta T."/>
            <person name="Montmayeur A."/>
            <person name="Murphy C."/>
            <person name="Neiman D."/>
            <person name="Pearson M."/>
            <person name="Priest M."/>
            <person name="Roberts A."/>
            <person name="Saif S."/>
            <person name="Shea T."/>
            <person name="Shenoy N."/>
            <person name="Sisk P."/>
            <person name="Stolte C."/>
            <person name="Sykes S."/>
            <person name="Yandava C."/>
            <person name="Wortman J."/>
            <person name="Nusbaum C."/>
            <person name="Birren B."/>
        </authorList>
    </citation>
    <scope>NUCLEOTIDE SEQUENCE</scope>
    <source>
        <strain evidence="1">R3-111a-1</strain>
    </source>
</reference>
<accession>J3NP36</accession>
<reference evidence="1" key="2">
    <citation type="submission" date="2010-07" db="EMBL/GenBank/DDBJ databases">
        <authorList>
            <consortium name="The Broad Institute Genome Sequencing Platform"/>
            <consortium name="Broad Institute Genome Sequencing Center for Infectious Disease"/>
            <person name="Ma L.-J."/>
            <person name="Dead R."/>
            <person name="Young S."/>
            <person name="Zeng Q."/>
            <person name="Koehrsen M."/>
            <person name="Alvarado L."/>
            <person name="Berlin A."/>
            <person name="Chapman S.B."/>
            <person name="Chen Z."/>
            <person name="Freedman E."/>
            <person name="Gellesch M."/>
            <person name="Goldberg J."/>
            <person name="Griggs A."/>
            <person name="Gujja S."/>
            <person name="Heilman E.R."/>
            <person name="Heiman D."/>
            <person name="Hepburn T."/>
            <person name="Howarth C."/>
            <person name="Jen D."/>
            <person name="Larson L."/>
            <person name="Mehta T."/>
            <person name="Neiman D."/>
            <person name="Pearson M."/>
            <person name="Roberts A."/>
            <person name="Saif S."/>
            <person name="Shea T."/>
            <person name="Shenoy N."/>
            <person name="Sisk P."/>
            <person name="Stolte C."/>
            <person name="Sykes S."/>
            <person name="Walk T."/>
            <person name="White J."/>
            <person name="Yandava C."/>
            <person name="Haas B."/>
            <person name="Nusbaum C."/>
            <person name="Birren B."/>
        </authorList>
    </citation>
    <scope>NUCLEOTIDE SEQUENCE</scope>
    <source>
        <strain evidence="1">R3-111a-1</strain>
    </source>
</reference>
<dbReference type="EMBL" id="GL385396">
    <property type="protein sequence ID" value="EJT77939.1"/>
    <property type="molecule type" value="Genomic_DNA"/>
</dbReference>
<dbReference type="VEuPathDB" id="FungiDB:GGTG_03042"/>
<proteinExistence type="predicted"/>
<sequence length="66" mass="6934">MRALDASSWGSCVRGSGGGIVRWAAAMWCYSQLLWPVDGPVGAPLAALFGEQAQLAQATSRLRGLN</sequence>
<evidence type="ECO:0000313" key="3">
    <source>
        <dbReference type="Proteomes" id="UP000006039"/>
    </source>
</evidence>
<evidence type="ECO:0000313" key="1">
    <source>
        <dbReference type="EMBL" id="EJT77939.1"/>
    </source>
</evidence>
<keyword evidence="3" id="KW-1185">Reference proteome</keyword>
<gene>
    <name evidence="2" type="primary">20343500</name>
    <name evidence="1" type="ORF">GGTG_03042</name>
</gene>
<dbReference type="GeneID" id="20343500"/>
<name>J3NP36_GAET3</name>
<reference evidence="3" key="1">
    <citation type="submission" date="2010-07" db="EMBL/GenBank/DDBJ databases">
        <title>The genome sequence of Gaeumannomyces graminis var. tritici strain R3-111a-1.</title>
        <authorList>
            <consortium name="The Broad Institute Genome Sequencing Platform"/>
            <person name="Ma L.-J."/>
            <person name="Dead R."/>
            <person name="Young S."/>
            <person name="Zeng Q."/>
            <person name="Koehrsen M."/>
            <person name="Alvarado L."/>
            <person name="Berlin A."/>
            <person name="Chapman S.B."/>
            <person name="Chen Z."/>
            <person name="Freedman E."/>
            <person name="Gellesch M."/>
            <person name="Goldberg J."/>
            <person name="Griggs A."/>
            <person name="Gujja S."/>
            <person name="Heilman E.R."/>
            <person name="Heiman D."/>
            <person name="Hepburn T."/>
            <person name="Howarth C."/>
            <person name="Jen D."/>
            <person name="Larson L."/>
            <person name="Mehta T."/>
            <person name="Neiman D."/>
            <person name="Pearson M."/>
            <person name="Roberts A."/>
            <person name="Saif S."/>
            <person name="Shea T."/>
            <person name="Shenoy N."/>
            <person name="Sisk P."/>
            <person name="Stolte C."/>
            <person name="Sykes S."/>
            <person name="Walk T."/>
            <person name="White J."/>
            <person name="Yandava C."/>
            <person name="Haas B."/>
            <person name="Nusbaum C."/>
            <person name="Birren B."/>
        </authorList>
    </citation>
    <scope>NUCLEOTIDE SEQUENCE [LARGE SCALE GENOMIC DNA]</scope>
    <source>
        <strain evidence="3">R3-111a-1</strain>
    </source>
</reference>
<dbReference type="AlphaFoldDB" id="J3NP36"/>
<dbReference type="Proteomes" id="UP000006039">
    <property type="component" value="Unassembled WGS sequence"/>
</dbReference>
<dbReference type="RefSeq" id="XP_009219084.1">
    <property type="nucleotide sequence ID" value="XM_009220820.1"/>
</dbReference>
<reference evidence="2" key="5">
    <citation type="submission" date="2018-04" db="UniProtKB">
        <authorList>
            <consortium name="EnsemblFungi"/>
        </authorList>
    </citation>
    <scope>IDENTIFICATION</scope>
    <source>
        <strain evidence="2">R3-111a-1</strain>
    </source>
</reference>
<evidence type="ECO:0000313" key="2">
    <source>
        <dbReference type="EnsemblFungi" id="EJT77939"/>
    </source>
</evidence>
<dbReference type="EnsemblFungi" id="EJT77939">
    <property type="protein sequence ID" value="EJT77939"/>
    <property type="gene ID" value="GGTG_03042"/>
</dbReference>
<protein>
    <submittedName>
        <fullName evidence="1 2">Uncharacterized protein</fullName>
    </submittedName>
</protein>
<reference evidence="2" key="4">
    <citation type="journal article" date="2015" name="G3 (Bethesda)">
        <title>Genome sequences of three phytopathogenic species of the Magnaporthaceae family of fungi.</title>
        <authorList>
            <person name="Okagaki L.H."/>
            <person name="Nunes C.C."/>
            <person name="Sailsbery J."/>
            <person name="Clay B."/>
            <person name="Brown D."/>
            <person name="John T."/>
            <person name="Oh Y."/>
            <person name="Young N."/>
            <person name="Fitzgerald M."/>
            <person name="Haas B.J."/>
            <person name="Zeng Q."/>
            <person name="Young S."/>
            <person name="Adiconis X."/>
            <person name="Fan L."/>
            <person name="Levin J.Z."/>
            <person name="Mitchell T.K."/>
            <person name="Okubara P.A."/>
            <person name="Farman M.L."/>
            <person name="Kohn L.M."/>
            <person name="Birren B."/>
            <person name="Ma L.-J."/>
            <person name="Dean R.A."/>
        </authorList>
    </citation>
    <scope>NUCLEOTIDE SEQUENCE</scope>
    <source>
        <strain evidence="2">R3-111a-1</strain>
    </source>
</reference>